<accession>A0A3N4IA18</accession>
<dbReference type="Proteomes" id="UP000275078">
    <property type="component" value="Unassembled WGS sequence"/>
</dbReference>
<feature type="compositionally biased region" description="Pro residues" evidence="1">
    <location>
        <begin position="87"/>
        <end position="105"/>
    </location>
</feature>
<keyword evidence="3" id="KW-1185">Reference proteome</keyword>
<dbReference type="AlphaFoldDB" id="A0A3N4IA18"/>
<protein>
    <submittedName>
        <fullName evidence="2">Uncharacterized protein</fullName>
    </submittedName>
</protein>
<reference evidence="2 3" key="1">
    <citation type="journal article" date="2018" name="Nat. Ecol. Evol.">
        <title>Pezizomycetes genomes reveal the molecular basis of ectomycorrhizal truffle lifestyle.</title>
        <authorList>
            <person name="Murat C."/>
            <person name="Payen T."/>
            <person name="Noel B."/>
            <person name="Kuo A."/>
            <person name="Morin E."/>
            <person name="Chen J."/>
            <person name="Kohler A."/>
            <person name="Krizsan K."/>
            <person name="Balestrini R."/>
            <person name="Da Silva C."/>
            <person name="Montanini B."/>
            <person name="Hainaut M."/>
            <person name="Levati E."/>
            <person name="Barry K.W."/>
            <person name="Belfiori B."/>
            <person name="Cichocki N."/>
            <person name="Clum A."/>
            <person name="Dockter R.B."/>
            <person name="Fauchery L."/>
            <person name="Guy J."/>
            <person name="Iotti M."/>
            <person name="Le Tacon F."/>
            <person name="Lindquist E.A."/>
            <person name="Lipzen A."/>
            <person name="Malagnac F."/>
            <person name="Mello A."/>
            <person name="Molinier V."/>
            <person name="Miyauchi S."/>
            <person name="Poulain J."/>
            <person name="Riccioni C."/>
            <person name="Rubini A."/>
            <person name="Sitrit Y."/>
            <person name="Splivallo R."/>
            <person name="Traeger S."/>
            <person name="Wang M."/>
            <person name="Zifcakova L."/>
            <person name="Wipf D."/>
            <person name="Zambonelli A."/>
            <person name="Paolocci F."/>
            <person name="Nowrousian M."/>
            <person name="Ottonello S."/>
            <person name="Baldrian P."/>
            <person name="Spatafora J.W."/>
            <person name="Henrissat B."/>
            <person name="Nagy L.G."/>
            <person name="Aury J.M."/>
            <person name="Wincker P."/>
            <person name="Grigoriev I.V."/>
            <person name="Bonfante P."/>
            <person name="Martin F.M."/>
        </authorList>
    </citation>
    <scope>NUCLEOTIDE SEQUENCE [LARGE SCALE GENOMIC DNA]</scope>
    <source>
        <strain evidence="2 3">RN42</strain>
    </source>
</reference>
<feature type="region of interest" description="Disordered" evidence="1">
    <location>
        <begin position="182"/>
        <end position="203"/>
    </location>
</feature>
<gene>
    <name evidence="2" type="ORF">BJ508DRAFT_414156</name>
</gene>
<sequence>MPKPKNPLALKLSLPNTHINNPPVQVPQHTFSSSEATLVVSNHLKKPAKVPRPTLAYTANDISPSTLLALRHSCHKLIIEAEHFDPSHPPPQLPLLSPPRSPAPSTPSLSPCSSTPDDVEGKGRRMSISSVVSPILDMPPKLQHKASQIFQKPMVAAFSYAKAATQTKLTEAAALAKYRMARKDAPPAPTRQPSSDSANKVGLTVPNEPAVVDCGTGEIKTTELYLKPQNDSNDFMSPMLSPMPIPKDAKSIPLRSAKRRPTLITISTSTPGSAAKTAKDTPVAISPPCPSMPPPPVPVLFQSPSQYEPTVAELPGSFPQQQQPQQQVPQKISAAYSIFPHDATPPRPSTAIAAPAPKQKRIPSPLPKFPKQLYNSTSLNASQIGLALGSPSLTAAAQFRAQIMGESSNNNSTPTLFSTSSRADKADKSSHLDKPENKALKRIAKSKSSANLRASIDRPLPPLPAAPVAQGRKTSEWIRIPMGESRKGSVQSPNTDEKKKRWWGLTGIKEGLAQGAIYEIRGGKKVDIGMPEVHLHMPRLDVGQVGERIAGWTGKWGKGDRRM</sequence>
<evidence type="ECO:0000313" key="3">
    <source>
        <dbReference type="Proteomes" id="UP000275078"/>
    </source>
</evidence>
<dbReference type="EMBL" id="ML119672">
    <property type="protein sequence ID" value="RPA82306.1"/>
    <property type="molecule type" value="Genomic_DNA"/>
</dbReference>
<name>A0A3N4IA18_ASCIM</name>
<proteinExistence type="predicted"/>
<feature type="compositionally biased region" description="Basic and acidic residues" evidence="1">
    <location>
        <begin position="422"/>
        <end position="439"/>
    </location>
</feature>
<feature type="region of interest" description="Disordered" evidence="1">
    <location>
        <begin position="85"/>
        <end position="125"/>
    </location>
</feature>
<feature type="region of interest" description="Disordered" evidence="1">
    <location>
        <begin position="340"/>
        <end position="362"/>
    </location>
</feature>
<organism evidence="2 3">
    <name type="scientific">Ascobolus immersus RN42</name>
    <dbReference type="NCBI Taxonomy" id="1160509"/>
    <lineage>
        <taxon>Eukaryota</taxon>
        <taxon>Fungi</taxon>
        <taxon>Dikarya</taxon>
        <taxon>Ascomycota</taxon>
        <taxon>Pezizomycotina</taxon>
        <taxon>Pezizomycetes</taxon>
        <taxon>Pezizales</taxon>
        <taxon>Ascobolaceae</taxon>
        <taxon>Ascobolus</taxon>
    </lineage>
</organism>
<feature type="region of interest" description="Disordered" evidence="1">
    <location>
        <begin position="405"/>
        <end position="498"/>
    </location>
</feature>
<feature type="compositionally biased region" description="Polar residues" evidence="1">
    <location>
        <begin position="405"/>
        <end position="421"/>
    </location>
</feature>
<evidence type="ECO:0000313" key="2">
    <source>
        <dbReference type="EMBL" id="RPA82306.1"/>
    </source>
</evidence>
<evidence type="ECO:0000256" key="1">
    <source>
        <dbReference type="SAM" id="MobiDB-lite"/>
    </source>
</evidence>
<feature type="compositionally biased region" description="Low complexity" evidence="1">
    <location>
        <begin position="106"/>
        <end position="116"/>
    </location>
</feature>